<feature type="compositionally biased region" description="Low complexity" evidence="4">
    <location>
        <begin position="10"/>
        <end position="23"/>
    </location>
</feature>
<evidence type="ECO:0000256" key="4">
    <source>
        <dbReference type="SAM" id="MobiDB-lite"/>
    </source>
</evidence>
<feature type="domain" description="Zinc finger PHD-type" evidence="5">
    <location>
        <begin position="627"/>
        <end position="684"/>
    </location>
</feature>
<dbReference type="InterPro" id="IPR019786">
    <property type="entry name" value="Zinc_finger_PHD-type_CS"/>
</dbReference>
<evidence type="ECO:0000256" key="3">
    <source>
        <dbReference type="ARBA" id="ARBA00022833"/>
    </source>
</evidence>
<feature type="compositionally biased region" description="Acidic residues" evidence="4">
    <location>
        <begin position="397"/>
        <end position="417"/>
    </location>
</feature>
<gene>
    <name evidence="6" type="ORF">BT96DRAFT_955881</name>
</gene>
<dbReference type="InterPro" id="IPR028938">
    <property type="entry name" value="Rsf1-like"/>
</dbReference>
<protein>
    <recommendedName>
        <fullName evidence="5">Zinc finger PHD-type domain-containing protein</fullName>
    </recommendedName>
</protein>
<dbReference type="PANTHER" id="PTHR14296:SF3">
    <property type="entry name" value="DIKAR, ISOFORM F"/>
    <property type="match status" value="1"/>
</dbReference>
<dbReference type="GO" id="GO:0008270">
    <property type="term" value="F:zinc ion binding"/>
    <property type="evidence" value="ECO:0007669"/>
    <property type="project" value="UniProtKB-KW"/>
</dbReference>
<reference evidence="6" key="1">
    <citation type="journal article" date="2019" name="Environ. Microbiol.">
        <title>Fungal ecological strategies reflected in gene transcription - a case study of two litter decomposers.</title>
        <authorList>
            <person name="Barbi F."/>
            <person name="Kohler A."/>
            <person name="Barry K."/>
            <person name="Baskaran P."/>
            <person name="Daum C."/>
            <person name="Fauchery L."/>
            <person name="Ihrmark K."/>
            <person name="Kuo A."/>
            <person name="LaButti K."/>
            <person name="Lipzen A."/>
            <person name="Morin E."/>
            <person name="Grigoriev I.V."/>
            <person name="Henrissat B."/>
            <person name="Lindahl B."/>
            <person name="Martin F."/>
        </authorList>
    </citation>
    <scope>NUCLEOTIDE SEQUENCE</scope>
    <source>
        <strain evidence="6">JB14</strain>
    </source>
</reference>
<dbReference type="OrthoDB" id="303107at2759"/>
<keyword evidence="2" id="KW-0863">Zinc-finger</keyword>
<evidence type="ECO:0000313" key="7">
    <source>
        <dbReference type="Proteomes" id="UP000799118"/>
    </source>
</evidence>
<feature type="region of interest" description="Disordered" evidence="4">
    <location>
        <begin position="768"/>
        <end position="809"/>
    </location>
</feature>
<evidence type="ECO:0000256" key="1">
    <source>
        <dbReference type="ARBA" id="ARBA00022723"/>
    </source>
</evidence>
<proteinExistence type="predicted"/>
<feature type="region of interest" description="Disordered" evidence="4">
    <location>
        <begin position="110"/>
        <end position="196"/>
    </location>
</feature>
<feature type="region of interest" description="Disordered" evidence="4">
    <location>
        <begin position="524"/>
        <end position="582"/>
    </location>
</feature>
<dbReference type="InterPro" id="IPR001965">
    <property type="entry name" value="Znf_PHD"/>
</dbReference>
<feature type="compositionally biased region" description="Basic residues" evidence="4">
    <location>
        <begin position="297"/>
        <end position="307"/>
    </location>
</feature>
<sequence>MPRRPTARTAASNEASAHSAPSSSLPPPQSLPENLILLRKQWKWAAISQFLFTFSPLLAMDDVTLKDIEDDLVLGSSLVIPRIIVRLLYTLSYDRKVNLNNWQTTLRRQYNKRNPSANPIGPEPIKEEDYFHDDSPEPESTKIEGVEQDGDADRTSAREQSMSVQRDGSTVKSEDGSMAPATHDPPSDDAPEQESKDWLSLPMMEKLDSLHLLTEWQFQSPNRVRTLMKSDDDQASWRIEPIGYDAKRNAYWLIGVDRLWIQRVPPKPPRPPPKNSLKRKRTAGSNQSPAKLSSPAKRPRLQPKTKNGKSPVKPATPTTASGRQGRAAKDQANIKLDAQAKELAELNRQAGSQDEEWQAIPDEWLEDDNSIGKGKGRRRAPSPARSDANSSISELTELSEESDTNVEEAKVEEEEEQTVPAIADNDKAREPTTPEEFVEWETLAATLYDWEHIAERWQNATHYSEKALYKVLTNHIVPIITEELKEIEKEMQKKQYKEEVFTGRKRSSRLAIKESEKEEAKLAAKRKVEEAEKMSRARRAEARQQKEEAERVRRETAREERKKEREAKEAQEARREGETTSVCQFSESLSKQNIQSSICEWGGSNLSSNNGSNRGSRTPAGDDWELDCEICHRRGINLDDGVPLMCCGSCSKWQHIPCHDQADVHAGRPRRNWDQVDFICRQCRANTHADPSMHYPQNMHPSLRAPHTAASYNHVPYGQGVGYDAAARMSNGFIDVPTVNGNKGPHPLKPHIGGYSNGVPTSKQMSFTHYQSQQQQDFSHNGQDQQHYRDSTGYGHSGTTPSSYGGHRYGNHNNSQNVCCYVYSAMSST</sequence>
<feature type="compositionally biased region" description="Polar residues" evidence="4">
    <location>
        <begin position="768"/>
        <end position="785"/>
    </location>
</feature>
<dbReference type="Proteomes" id="UP000799118">
    <property type="component" value="Unassembled WGS sequence"/>
</dbReference>
<dbReference type="EMBL" id="ML769423">
    <property type="protein sequence ID" value="KAE9403597.1"/>
    <property type="molecule type" value="Genomic_DNA"/>
</dbReference>
<feature type="compositionally biased region" description="Basic and acidic residues" evidence="4">
    <location>
        <begin position="124"/>
        <end position="157"/>
    </location>
</feature>
<feature type="compositionally biased region" description="Low complexity" evidence="4">
    <location>
        <begin position="381"/>
        <end position="396"/>
    </location>
</feature>
<dbReference type="InterPro" id="IPR011011">
    <property type="entry name" value="Znf_FYVE_PHD"/>
</dbReference>
<feature type="region of interest" description="Disordered" evidence="4">
    <location>
        <begin position="263"/>
        <end position="418"/>
    </location>
</feature>
<dbReference type="InterPro" id="IPR013083">
    <property type="entry name" value="Znf_RING/FYVE/PHD"/>
</dbReference>
<dbReference type="GO" id="GO:0031213">
    <property type="term" value="C:RSF complex"/>
    <property type="evidence" value="ECO:0007669"/>
    <property type="project" value="InterPro"/>
</dbReference>
<dbReference type="Gene3D" id="3.30.40.10">
    <property type="entry name" value="Zinc/RING finger domain, C3HC4 (zinc finger)"/>
    <property type="match status" value="1"/>
</dbReference>
<keyword evidence="7" id="KW-1185">Reference proteome</keyword>
<dbReference type="PROSITE" id="PS01359">
    <property type="entry name" value="ZF_PHD_1"/>
    <property type="match status" value="1"/>
</dbReference>
<name>A0A6A4I364_9AGAR</name>
<evidence type="ECO:0000256" key="2">
    <source>
        <dbReference type="ARBA" id="ARBA00022771"/>
    </source>
</evidence>
<dbReference type="SUPFAM" id="SSF57903">
    <property type="entry name" value="FYVE/PHD zinc finger"/>
    <property type="match status" value="1"/>
</dbReference>
<evidence type="ECO:0000259" key="5">
    <source>
        <dbReference type="SMART" id="SM00249"/>
    </source>
</evidence>
<evidence type="ECO:0000313" key="6">
    <source>
        <dbReference type="EMBL" id="KAE9403597.1"/>
    </source>
</evidence>
<feature type="region of interest" description="Disordered" evidence="4">
    <location>
        <begin position="1"/>
        <end position="28"/>
    </location>
</feature>
<feature type="compositionally biased region" description="Pro residues" evidence="4">
    <location>
        <begin position="265"/>
        <end position="274"/>
    </location>
</feature>
<dbReference type="SMART" id="SM00249">
    <property type="entry name" value="PHD"/>
    <property type="match status" value="1"/>
</dbReference>
<feature type="compositionally biased region" description="Acidic residues" evidence="4">
    <location>
        <begin position="353"/>
        <end position="369"/>
    </location>
</feature>
<keyword evidence="3" id="KW-0862">Zinc</keyword>
<dbReference type="GO" id="GO:0006355">
    <property type="term" value="P:regulation of DNA-templated transcription"/>
    <property type="evidence" value="ECO:0007669"/>
    <property type="project" value="InterPro"/>
</dbReference>
<dbReference type="PANTHER" id="PTHR14296">
    <property type="entry name" value="REMODELING AND SPACING FACTOR 1"/>
    <property type="match status" value="1"/>
</dbReference>
<dbReference type="AlphaFoldDB" id="A0A6A4I364"/>
<feature type="compositionally biased region" description="Polar residues" evidence="4">
    <location>
        <begin position="158"/>
        <end position="171"/>
    </location>
</feature>
<accession>A0A6A4I364</accession>
<dbReference type="CDD" id="cd15489">
    <property type="entry name" value="PHD_SF"/>
    <property type="match status" value="1"/>
</dbReference>
<organism evidence="6 7">
    <name type="scientific">Gymnopus androsaceus JB14</name>
    <dbReference type="NCBI Taxonomy" id="1447944"/>
    <lineage>
        <taxon>Eukaryota</taxon>
        <taxon>Fungi</taxon>
        <taxon>Dikarya</taxon>
        <taxon>Basidiomycota</taxon>
        <taxon>Agaricomycotina</taxon>
        <taxon>Agaricomycetes</taxon>
        <taxon>Agaricomycetidae</taxon>
        <taxon>Agaricales</taxon>
        <taxon>Marasmiineae</taxon>
        <taxon>Omphalotaceae</taxon>
        <taxon>Gymnopus</taxon>
    </lineage>
</organism>
<feature type="compositionally biased region" description="Basic and acidic residues" evidence="4">
    <location>
        <begin position="524"/>
        <end position="578"/>
    </location>
</feature>
<keyword evidence="1" id="KW-0479">Metal-binding</keyword>